<dbReference type="RefSeq" id="WP_311667061.1">
    <property type="nucleotide sequence ID" value="NZ_JAVREO010000006.1"/>
</dbReference>
<dbReference type="InterPro" id="IPR007278">
    <property type="entry name" value="DUF397"/>
</dbReference>
<name>A0ABU2JR48_9ACTN</name>
<dbReference type="EMBL" id="JAVREO010000006">
    <property type="protein sequence ID" value="MDT0267004.1"/>
    <property type="molecule type" value="Genomic_DNA"/>
</dbReference>
<evidence type="ECO:0000259" key="2">
    <source>
        <dbReference type="Pfam" id="PF04149"/>
    </source>
</evidence>
<proteinExistence type="predicted"/>
<keyword evidence="4" id="KW-1185">Reference proteome</keyword>
<protein>
    <submittedName>
        <fullName evidence="3">DUF397 domain-containing protein</fullName>
    </submittedName>
</protein>
<comment type="caution">
    <text evidence="3">The sequence shown here is derived from an EMBL/GenBank/DDBJ whole genome shotgun (WGS) entry which is preliminary data.</text>
</comment>
<organism evidence="3 4">
    <name type="scientific">Streptomyces chisholmiae</name>
    <dbReference type="NCBI Taxonomy" id="3075540"/>
    <lineage>
        <taxon>Bacteria</taxon>
        <taxon>Bacillati</taxon>
        <taxon>Actinomycetota</taxon>
        <taxon>Actinomycetes</taxon>
        <taxon>Kitasatosporales</taxon>
        <taxon>Streptomycetaceae</taxon>
        <taxon>Streptomyces</taxon>
    </lineage>
</organism>
<evidence type="ECO:0000256" key="1">
    <source>
        <dbReference type="SAM" id="MobiDB-lite"/>
    </source>
</evidence>
<reference evidence="4" key="1">
    <citation type="submission" date="2023-07" db="EMBL/GenBank/DDBJ databases">
        <title>30 novel species of actinomycetes from the DSMZ collection.</title>
        <authorList>
            <person name="Nouioui I."/>
        </authorList>
    </citation>
    <scope>NUCLEOTIDE SEQUENCE [LARGE SCALE GENOMIC DNA]</scope>
    <source>
        <strain evidence="4">DSM 44915</strain>
    </source>
</reference>
<accession>A0ABU2JR48</accession>
<evidence type="ECO:0000313" key="4">
    <source>
        <dbReference type="Proteomes" id="UP001183410"/>
    </source>
</evidence>
<dbReference type="Proteomes" id="UP001183410">
    <property type="component" value="Unassembled WGS sequence"/>
</dbReference>
<sequence>MKTDTRWRKSSYSSSQGGDCLEVRDDVPGTVPVRDSKLTGGPVLTISTAAWTNFLRLARR</sequence>
<feature type="domain" description="DUF397" evidence="2">
    <location>
        <begin position="6"/>
        <end position="58"/>
    </location>
</feature>
<gene>
    <name evidence="3" type="ORF">RM844_11965</name>
</gene>
<dbReference type="Pfam" id="PF04149">
    <property type="entry name" value="DUF397"/>
    <property type="match status" value="1"/>
</dbReference>
<evidence type="ECO:0000313" key="3">
    <source>
        <dbReference type="EMBL" id="MDT0267004.1"/>
    </source>
</evidence>
<feature type="region of interest" description="Disordered" evidence="1">
    <location>
        <begin position="1"/>
        <end position="27"/>
    </location>
</feature>